<dbReference type="EMBL" id="KZ678128">
    <property type="protein sequence ID" value="PSN74623.1"/>
    <property type="molecule type" value="Genomic_DNA"/>
</dbReference>
<dbReference type="InterPro" id="IPR027417">
    <property type="entry name" value="P-loop_NTPase"/>
</dbReference>
<protein>
    <submittedName>
        <fullName evidence="5">Mitochondrial GTPase 1</fullName>
    </submittedName>
</protein>
<feature type="region of interest" description="Disordered" evidence="3">
    <location>
        <begin position="326"/>
        <end position="350"/>
    </location>
</feature>
<dbReference type="PANTHER" id="PTHR45782">
    <property type="entry name" value="MITOCHONDRIAL RIBOSOME-ASSOCIATED GTPASE 1"/>
    <property type="match status" value="1"/>
</dbReference>
<sequence length="350" mass="39330">MAFFLPRPTFPPLLDVPRSYFLGHHKSGLEKMKTLLSSIDLVVEVRDYRVPLTSRNPLFEKSLEGKERLVVYTKRDLGGGPRDTRNEECVKKWHKPVPVLFVRNGGVARLLEFLREFAQKRWKLVGHRVLVVGMPNVGKSTLLNALRAQGVGKGKVAKTGAQPGVTRKIGSGVKIIPSEDDVETMDVRERKRYEGIGGGVYLVDTPGVFIPHVPDAEAMMKLALCGSVKDTIIPPVILADYLLYHINKRDPSLYAEYCPPTNEIMELLEAIAKKTGRLAKGGKADIEATSLWMIQRWRTGFLGKFLLDDVHEGALDEQKLAEEELAPSFNQARRAERERRRARNIARGEK</sequence>
<dbReference type="GO" id="GO:0005739">
    <property type="term" value="C:mitochondrion"/>
    <property type="evidence" value="ECO:0007669"/>
    <property type="project" value="TreeGrafter"/>
</dbReference>
<dbReference type="GO" id="GO:0032543">
    <property type="term" value="P:mitochondrial translation"/>
    <property type="evidence" value="ECO:0007669"/>
    <property type="project" value="TreeGrafter"/>
</dbReference>
<keyword evidence="6" id="KW-1185">Reference proteome</keyword>
<evidence type="ECO:0000256" key="2">
    <source>
        <dbReference type="ARBA" id="ARBA00023134"/>
    </source>
</evidence>
<dbReference type="OrthoDB" id="269151at2759"/>
<evidence type="ECO:0000313" key="6">
    <source>
        <dbReference type="Proteomes" id="UP000240883"/>
    </source>
</evidence>
<keyword evidence="1" id="KW-0547">Nucleotide-binding</keyword>
<dbReference type="InterPro" id="IPR006073">
    <property type="entry name" value="GTP-bd"/>
</dbReference>
<evidence type="ECO:0000259" key="4">
    <source>
        <dbReference type="Pfam" id="PF01926"/>
    </source>
</evidence>
<evidence type="ECO:0000313" key="5">
    <source>
        <dbReference type="EMBL" id="PSN74623.1"/>
    </source>
</evidence>
<dbReference type="Proteomes" id="UP000240883">
    <property type="component" value="Unassembled WGS sequence"/>
</dbReference>
<dbReference type="GO" id="GO:0005525">
    <property type="term" value="F:GTP binding"/>
    <property type="evidence" value="ECO:0007669"/>
    <property type="project" value="UniProtKB-KW"/>
</dbReference>
<evidence type="ECO:0000256" key="1">
    <source>
        <dbReference type="ARBA" id="ARBA00022741"/>
    </source>
</evidence>
<dbReference type="STRING" id="1448308.A0A2T2PAD7"/>
<dbReference type="Pfam" id="PF01926">
    <property type="entry name" value="MMR_HSR1"/>
    <property type="match status" value="1"/>
</dbReference>
<organism evidence="5 6">
    <name type="scientific">Corynespora cassiicola Philippines</name>
    <dbReference type="NCBI Taxonomy" id="1448308"/>
    <lineage>
        <taxon>Eukaryota</taxon>
        <taxon>Fungi</taxon>
        <taxon>Dikarya</taxon>
        <taxon>Ascomycota</taxon>
        <taxon>Pezizomycotina</taxon>
        <taxon>Dothideomycetes</taxon>
        <taxon>Pleosporomycetidae</taxon>
        <taxon>Pleosporales</taxon>
        <taxon>Corynesporascaceae</taxon>
        <taxon>Corynespora</taxon>
    </lineage>
</organism>
<gene>
    <name evidence="5" type="ORF">BS50DRAFT_595886</name>
</gene>
<evidence type="ECO:0000256" key="3">
    <source>
        <dbReference type="SAM" id="MobiDB-lite"/>
    </source>
</evidence>
<dbReference type="Gene3D" id="3.40.50.300">
    <property type="entry name" value="P-loop containing nucleotide triphosphate hydrolases"/>
    <property type="match status" value="1"/>
</dbReference>
<dbReference type="CDD" id="cd01856">
    <property type="entry name" value="YlqF"/>
    <property type="match status" value="1"/>
</dbReference>
<dbReference type="InterPro" id="IPR023179">
    <property type="entry name" value="GTP-bd_ortho_bundle_sf"/>
</dbReference>
<dbReference type="AlphaFoldDB" id="A0A2T2PAD7"/>
<keyword evidence="2" id="KW-0342">GTP-binding</keyword>
<dbReference type="SUPFAM" id="SSF52540">
    <property type="entry name" value="P-loop containing nucleoside triphosphate hydrolases"/>
    <property type="match status" value="1"/>
</dbReference>
<accession>A0A2T2PAD7</accession>
<dbReference type="GO" id="GO:0003924">
    <property type="term" value="F:GTPase activity"/>
    <property type="evidence" value="ECO:0007669"/>
    <property type="project" value="TreeGrafter"/>
</dbReference>
<dbReference type="FunFam" id="1.10.1580.10:FF:000009">
    <property type="entry name" value="Mitochondrial GTPase 1"/>
    <property type="match status" value="1"/>
</dbReference>
<proteinExistence type="predicted"/>
<reference evidence="5 6" key="1">
    <citation type="journal article" date="2018" name="Front. Microbiol.">
        <title>Genome-Wide Analysis of Corynespora cassiicola Leaf Fall Disease Putative Effectors.</title>
        <authorList>
            <person name="Lopez D."/>
            <person name="Ribeiro S."/>
            <person name="Label P."/>
            <person name="Fumanal B."/>
            <person name="Venisse J.S."/>
            <person name="Kohler A."/>
            <person name="de Oliveira R.R."/>
            <person name="Labutti K."/>
            <person name="Lipzen A."/>
            <person name="Lail K."/>
            <person name="Bauer D."/>
            <person name="Ohm R.A."/>
            <person name="Barry K.W."/>
            <person name="Spatafora J."/>
            <person name="Grigoriev I.V."/>
            <person name="Martin F.M."/>
            <person name="Pujade-Renaud V."/>
        </authorList>
    </citation>
    <scope>NUCLEOTIDE SEQUENCE [LARGE SCALE GENOMIC DNA]</scope>
    <source>
        <strain evidence="5 6">Philippines</strain>
    </source>
</reference>
<feature type="domain" description="G" evidence="4">
    <location>
        <begin position="128"/>
        <end position="223"/>
    </location>
</feature>
<dbReference type="PANTHER" id="PTHR45782:SF4">
    <property type="entry name" value="MITOCHONDRIAL RIBOSOME-ASSOCIATED GTPASE 1"/>
    <property type="match status" value="1"/>
</dbReference>
<dbReference type="Gene3D" id="1.10.1580.10">
    <property type="match status" value="1"/>
</dbReference>
<name>A0A2T2PAD7_CORCC</name>